<dbReference type="Proteomes" id="UP000749740">
    <property type="component" value="Unassembled WGS sequence"/>
</dbReference>
<dbReference type="RefSeq" id="WP_221105728.1">
    <property type="nucleotide sequence ID" value="NZ_JABDXU010000012.1"/>
</dbReference>
<evidence type="ECO:0000313" key="4">
    <source>
        <dbReference type="Proteomes" id="UP000770629"/>
    </source>
</evidence>
<dbReference type="Proteomes" id="UP000770629">
    <property type="component" value="Unassembled WGS sequence"/>
</dbReference>
<gene>
    <name evidence="2" type="ORF">HJB60_00430</name>
    <name evidence="1" type="ORF">HJB63_15240</name>
</gene>
<evidence type="ECO:0000313" key="3">
    <source>
        <dbReference type="Proteomes" id="UP000749740"/>
    </source>
</evidence>
<proteinExistence type="predicted"/>
<keyword evidence="4" id="KW-1185">Reference proteome</keyword>
<name>A0A9Q3QVH9_9HYPH</name>
<evidence type="ECO:0000313" key="2">
    <source>
        <dbReference type="EMBL" id="MBX5087646.1"/>
    </source>
</evidence>
<sequence>MTMNKTCFVMAFPLKMIQSRIPLEGGVRRLNEVVTLHGCDSITAWPPTDSVAWRLCASPSLPHAGRRMLGNPLPIRASCDRNLTIAAWCR</sequence>
<reference evidence="1 4" key="1">
    <citation type="submission" date="2020-04" db="EMBL/GenBank/DDBJ databases">
        <title>Global-level population genomics: horizontal gene transfer, symbiosis and evolution in Rhizobia.</title>
        <authorList>
            <person name="Gai Y."/>
        </authorList>
    </citation>
    <scope>NUCLEOTIDE SEQUENCE</scope>
    <source>
        <strain evidence="2 4">BLR33</strain>
        <strain evidence="1">BLR57</strain>
    </source>
</reference>
<dbReference type="EMBL" id="JABDYF010000001">
    <property type="protein sequence ID" value="MBX5087646.1"/>
    <property type="molecule type" value="Genomic_DNA"/>
</dbReference>
<dbReference type="AlphaFoldDB" id="A0A9Q3QVH9"/>
<organism evidence="1 3">
    <name type="scientific">Rhizobium lentis</name>
    <dbReference type="NCBI Taxonomy" id="1138194"/>
    <lineage>
        <taxon>Bacteria</taxon>
        <taxon>Pseudomonadati</taxon>
        <taxon>Pseudomonadota</taxon>
        <taxon>Alphaproteobacteria</taxon>
        <taxon>Hyphomicrobiales</taxon>
        <taxon>Rhizobiaceae</taxon>
        <taxon>Rhizobium/Agrobacterium group</taxon>
        <taxon>Rhizobium</taxon>
    </lineage>
</organism>
<comment type="caution">
    <text evidence="1">The sequence shown here is derived from an EMBL/GenBank/DDBJ whole genome shotgun (WGS) entry which is preliminary data.</text>
</comment>
<dbReference type="EMBL" id="JABDYC010000004">
    <property type="protein sequence ID" value="MBX5023916.1"/>
    <property type="molecule type" value="Genomic_DNA"/>
</dbReference>
<protein>
    <submittedName>
        <fullName evidence="1">Uncharacterized protein</fullName>
    </submittedName>
</protein>
<evidence type="ECO:0000313" key="1">
    <source>
        <dbReference type="EMBL" id="MBX5023916.1"/>
    </source>
</evidence>
<accession>A0A9Q3QVH9</accession>